<evidence type="ECO:0000259" key="1">
    <source>
        <dbReference type="Pfam" id="PF07238"/>
    </source>
</evidence>
<organism evidence="2">
    <name type="scientific">Methylobacterium bullatum</name>
    <dbReference type="NCBI Taxonomy" id="570505"/>
    <lineage>
        <taxon>Bacteria</taxon>
        <taxon>Pseudomonadati</taxon>
        <taxon>Pseudomonadota</taxon>
        <taxon>Alphaproteobacteria</taxon>
        <taxon>Hyphomicrobiales</taxon>
        <taxon>Methylobacteriaceae</taxon>
        <taxon>Methylobacterium</taxon>
    </lineage>
</organism>
<dbReference type="EMBL" id="LR743504">
    <property type="protein sequence ID" value="CAA2107697.1"/>
    <property type="molecule type" value="Genomic_DNA"/>
</dbReference>
<feature type="domain" description="PilZ" evidence="1">
    <location>
        <begin position="4"/>
        <end position="81"/>
    </location>
</feature>
<sequence length="83" mass="9334">MTTNRRRASRKGAFRIGALSFAGERADIDCLVWDQSETGAQIEVETPEEVPDEFVLVMTAYAKPRACTVVWRRDRKIGVAFSV</sequence>
<dbReference type="GO" id="GO:0035438">
    <property type="term" value="F:cyclic-di-GMP binding"/>
    <property type="evidence" value="ECO:0007669"/>
    <property type="project" value="InterPro"/>
</dbReference>
<dbReference type="Pfam" id="PF07238">
    <property type="entry name" value="PilZ"/>
    <property type="match status" value="1"/>
</dbReference>
<dbReference type="SUPFAM" id="SSF141371">
    <property type="entry name" value="PilZ domain-like"/>
    <property type="match status" value="1"/>
</dbReference>
<dbReference type="InterPro" id="IPR009875">
    <property type="entry name" value="PilZ_domain"/>
</dbReference>
<protein>
    <recommendedName>
        <fullName evidence="1">PilZ domain-containing protein</fullName>
    </recommendedName>
</protein>
<gene>
    <name evidence="2" type="ORF">MBUL_04291</name>
</gene>
<reference evidence="2" key="1">
    <citation type="submission" date="2019-12" db="EMBL/GenBank/DDBJ databases">
        <authorList>
            <person name="Cremers G."/>
        </authorList>
    </citation>
    <scope>NUCLEOTIDE SEQUENCE</scope>
    <source>
        <strain evidence="2">Mbul1</strain>
    </source>
</reference>
<evidence type="ECO:0000313" key="2">
    <source>
        <dbReference type="EMBL" id="CAA2107697.1"/>
    </source>
</evidence>
<accession>A0A679J5N1</accession>
<dbReference type="AlphaFoldDB" id="A0A679J5N1"/>
<name>A0A679J5N1_9HYPH</name>
<proteinExistence type="predicted"/>